<dbReference type="InterPro" id="IPR014017">
    <property type="entry name" value="DNA_helicase_UvrD-like_C"/>
</dbReference>
<evidence type="ECO:0000256" key="3">
    <source>
        <dbReference type="ARBA" id="ARBA00022763"/>
    </source>
</evidence>
<dbReference type="Pfam" id="PF12705">
    <property type="entry name" value="PDDEXK_1"/>
    <property type="match status" value="1"/>
</dbReference>
<keyword evidence="8" id="KW-0238">DNA-binding</keyword>
<dbReference type="InterPro" id="IPR000212">
    <property type="entry name" value="DNA_helicase_UvrD/REP"/>
</dbReference>
<dbReference type="InterPro" id="IPR014016">
    <property type="entry name" value="UvrD-like_ATP-bd"/>
</dbReference>
<dbReference type="PROSITE" id="PS51198">
    <property type="entry name" value="UVRD_HELICASE_ATP_BIND"/>
    <property type="match status" value="1"/>
</dbReference>
<keyword evidence="5 15" id="KW-0347">Helicase</keyword>
<keyword evidence="7 15" id="KW-0067">ATP-binding</keyword>
<evidence type="ECO:0000256" key="6">
    <source>
        <dbReference type="ARBA" id="ARBA00022839"/>
    </source>
</evidence>
<keyword evidence="4 15" id="KW-0378">Hydrolase</keyword>
<evidence type="ECO:0000256" key="7">
    <source>
        <dbReference type="ARBA" id="ARBA00022840"/>
    </source>
</evidence>
<dbReference type="Gene3D" id="1.10.486.10">
    <property type="entry name" value="PCRA, domain 4"/>
    <property type="match status" value="1"/>
</dbReference>
<protein>
    <recommendedName>
        <fullName evidence="12">DNA 3'-5' helicase</fullName>
        <ecNumber evidence="12">5.6.2.4</ecNumber>
    </recommendedName>
    <alternativeName>
        <fullName evidence="13">DNA 3'-5' helicase II</fullName>
    </alternativeName>
</protein>
<keyword evidence="6" id="KW-0269">Exonuclease</keyword>
<proteinExistence type="predicted"/>
<keyword evidence="3" id="KW-0227">DNA damage</keyword>
<evidence type="ECO:0000256" key="10">
    <source>
        <dbReference type="ARBA" id="ARBA00023235"/>
    </source>
</evidence>
<keyword evidence="2 15" id="KW-0547">Nucleotide-binding</keyword>
<dbReference type="RefSeq" id="WP_305102913.1">
    <property type="nucleotide sequence ID" value="NZ_JAUTWS010000005.1"/>
</dbReference>
<keyword evidence="1" id="KW-0540">Nuclease</keyword>
<evidence type="ECO:0000256" key="2">
    <source>
        <dbReference type="ARBA" id="ARBA00022741"/>
    </source>
</evidence>
<dbReference type="SUPFAM" id="SSF52540">
    <property type="entry name" value="P-loop containing nucleoside triphosphate hydrolases"/>
    <property type="match status" value="1"/>
</dbReference>
<comment type="caution">
    <text evidence="19">The sequence shown here is derived from an EMBL/GenBank/DDBJ whole genome shotgun (WGS) entry which is preliminary data.</text>
</comment>
<accession>A0ABT9DVX8</accession>
<dbReference type="EC" id="5.6.2.4" evidence="12"/>
<dbReference type="InterPro" id="IPR014151">
    <property type="entry name" value="DNA_helicase_AddA"/>
</dbReference>
<dbReference type="InterPro" id="IPR027417">
    <property type="entry name" value="P-loop_NTPase"/>
</dbReference>
<dbReference type="PANTHER" id="PTHR11070:SF2">
    <property type="entry name" value="ATP-DEPENDENT DNA HELICASE SRS2"/>
    <property type="match status" value="1"/>
</dbReference>
<evidence type="ECO:0000256" key="11">
    <source>
        <dbReference type="ARBA" id="ARBA00034617"/>
    </source>
</evidence>
<dbReference type="Gene3D" id="3.30.160.800">
    <property type="match status" value="1"/>
</dbReference>
<dbReference type="InterPro" id="IPR038726">
    <property type="entry name" value="PDDEXK_AddAB-type"/>
</dbReference>
<dbReference type="EMBL" id="JAUTWS010000005">
    <property type="protein sequence ID" value="MDO9708043.1"/>
    <property type="molecule type" value="Genomic_DNA"/>
</dbReference>
<evidence type="ECO:0000256" key="4">
    <source>
        <dbReference type="ARBA" id="ARBA00022801"/>
    </source>
</evidence>
<feature type="domain" description="UvrD-like helicase C-terminal" evidence="18">
    <location>
        <begin position="529"/>
        <end position="816"/>
    </location>
</feature>
<comment type="catalytic activity">
    <reaction evidence="11">
        <text>Couples ATP hydrolysis with the unwinding of duplex DNA by translocating in the 3'-5' direction.</text>
        <dbReference type="EC" id="5.6.2.4"/>
    </reaction>
</comment>
<evidence type="ECO:0000256" key="8">
    <source>
        <dbReference type="ARBA" id="ARBA00023125"/>
    </source>
</evidence>
<keyword evidence="20" id="KW-1185">Reference proteome</keyword>
<gene>
    <name evidence="19" type="primary">addA</name>
    <name evidence="19" type="ORF">Q7A36_06805</name>
</gene>
<dbReference type="InterPro" id="IPR011335">
    <property type="entry name" value="Restrct_endonuc-II-like"/>
</dbReference>
<keyword evidence="9" id="KW-0234">DNA repair</keyword>
<evidence type="ECO:0000256" key="12">
    <source>
        <dbReference type="ARBA" id="ARBA00034808"/>
    </source>
</evidence>
<dbReference type="GO" id="GO:0004386">
    <property type="term" value="F:helicase activity"/>
    <property type="evidence" value="ECO:0007669"/>
    <property type="project" value="UniProtKB-KW"/>
</dbReference>
<feature type="domain" description="UvrD-like helicase ATP-binding" evidence="17">
    <location>
        <begin position="8"/>
        <end position="505"/>
    </location>
</feature>
<organism evidence="19 20">
    <name type="scientific">Paracraurococcus lichenis</name>
    <dbReference type="NCBI Taxonomy" id="3064888"/>
    <lineage>
        <taxon>Bacteria</taxon>
        <taxon>Pseudomonadati</taxon>
        <taxon>Pseudomonadota</taxon>
        <taxon>Alphaproteobacteria</taxon>
        <taxon>Acetobacterales</taxon>
        <taxon>Roseomonadaceae</taxon>
        <taxon>Paracraurococcus</taxon>
    </lineage>
</organism>
<dbReference type="PROSITE" id="PS51217">
    <property type="entry name" value="UVRD_HELICASE_CTER"/>
    <property type="match status" value="1"/>
</dbReference>
<evidence type="ECO:0000256" key="16">
    <source>
        <dbReference type="SAM" id="MobiDB-lite"/>
    </source>
</evidence>
<dbReference type="Gene3D" id="3.90.320.10">
    <property type="match status" value="1"/>
</dbReference>
<dbReference type="SUPFAM" id="SSF52980">
    <property type="entry name" value="Restriction endonuclease-like"/>
    <property type="match status" value="1"/>
</dbReference>
<dbReference type="PANTHER" id="PTHR11070">
    <property type="entry name" value="UVRD / RECB / PCRA DNA HELICASE FAMILY MEMBER"/>
    <property type="match status" value="1"/>
</dbReference>
<evidence type="ECO:0000259" key="17">
    <source>
        <dbReference type="PROSITE" id="PS51198"/>
    </source>
</evidence>
<reference evidence="19 20" key="1">
    <citation type="submission" date="2023-08" db="EMBL/GenBank/DDBJ databases">
        <title>The draft genome sequence of Paracraurococcus sp. LOR1-02.</title>
        <authorList>
            <person name="Kingkaew E."/>
            <person name="Tanasupawat S."/>
        </authorList>
    </citation>
    <scope>NUCLEOTIDE SEQUENCE [LARGE SCALE GENOMIC DNA]</scope>
    <source>
        <strain evidence="19 20">LOR1-02</strain>
    </source>
</reference>
<evidence type="ECO:0000256" key="14">
    <source>
        <dbReference type="ARBA" id="ARBA00048988"/>
    </source>
</evidence>
<dbReference type="Gene3D" id="3.40.50.300">
    <property type="entry name" value="P-loop containing nucleotide triphosphate hydrolases"/>
    <property type="match status" value="3"/>
</dbReference>
<evidence type="ECO:0000256" key="9">
    <source>
        <dbReference type="ARBA" id="ARBA00023204"/>
    </source>
</evidence>
<evidence type="ECO:0000313" key="19">
    <source>
        <dbReference type="EMBL" id="MDO9708043.1"/>
    </source>
</evidence>
<name>A0ABT9DVX8_9PROT</name>
<evidence type="ECO:0000259" key="18">
    <source>
        <dbReference type="PROSITE" id="PS51217"/>
    </source>
</evidence>
<dbReference type="NCBIfam" id="TIGR02784">
    <property type="entry name" value="addA_alphas"/>
    <property type="match status" value="1"/>
</dbReference>
<evidence type="ECO:0000256" key="15">
    <source>
        <dbReference type="PROSITE-ProRule" id="PRU00560"/>
    </source>
</evidence>
<evidence type="ECO:0000313" key="20">
    <source>
        <dbReference type="Proteomes" id="UP001243009"/>
    </source>
</evidence>
<comment type="catalytic activity">
    <reaction evidence="14">
        <text>ATP + H2O = ADP + phosphate + H(+)</text>
        <dbReference type="Rhea" id="RHEA:13065"/>
        <dbReference type="ChEBI" id="CHEBI:15377"/>
        <dbReference type="ChEBI" id="CHEBI:15378"/>
        <dbReference type="ChEBI" id="CHEBI:30616"/>
        <dbReference type="ChEBI" id="CHEBI:43474"/>
        <dbReference type="ChEBI" id="CHEBI:456216"/>
        <dbReference type="EC" id="5.6.2.4"/>
    </reaction>
</comment>
<dbReference type="Pfam" id="PF13361">
    <property type="entry name" value="UvrD_C"/>
    <property type="match status" value="1"/>
</dbReference>
<feature type="binding site" evidence="15">
    <location>
        <begin position="29"/>
        <end position="36"/>
    </location>
    <ligand>
        <name>ATP</name>
        <dbReference type="ChEBI" id="CHEBI:30616"/>
    </ligand>
</feature>
<dbReference type="InterPro" id="IPR011604">
    <property type="entry name" value="PDDEXK-like_dom_sf"/>
</dbReference>
<feature type="region of interest" description="Disordered" evidence="16">
    <location>
        <begin position="1003"/>
        <end position="1027"/>
    </location>
</feature>
<evidence type="ECO:0000256" key="13">
    <source>
        <dbReference type="ARBA" id="ARBA00034923"/>
    </source>
</evidence>
<dbReference type="Pfam" id="PF00580">
    <property type="entry name" value="UvrD-helicase"/>
    <property type="match status" value="1"/>
</dbReference>
<evidence type="ECO:0000256" key="1">
    <source>
        <dbReference type="ARBA" id="ARBA00022722"/>
    </source>
</evidence>
<sequence>MSGSLIARQRAEQQQRAASDPLVSAWVGASAGSGKTKVLIDRVLRLLLDPDQVPGRILCLTFTRAAAAEMQSRLRRRLGEWTVWEEARLAREIARLTGAEPDARRIGRARRLLVEVLEMPGGMRISTIHAFCQSLLRSFPLEADLPPQFAVLEEQDSNAMLAEAREAVLAQAEAMARELALLAGIASADTFAEVTRALLADTAREKLTRCLDGCNGIAGLRLRLAAALGAPDSLDEAEVITEACAVEEGPLRMAASLLGASKNENDRKRAERLIAWIEADGPTRAGQFADWCAFFHTKEGTVRAATGLATKSVGTRHAEVVAALVAEGERLLRIEQQRAACRLAAATGALLALAAPVLDRYRARQRSAGMLGYGDLIDHVRRILEDPGSAWVLYKLDGGLDHVLLDEAQDSNPAQWGIAAALTNEFFSGEGAERGRLRSLSAAAVETPAPRRTVFAVGDIKQAIYGFQGADSAGFSTWQGHYSRHVAAGGGEFREVQLDVSFRSTAPVLALVDAVFAEGAARDGVVAEGQVLRHLPDRIGHAGRVELWPLLRPAETPTPMPWEVPEEPQRVASAEALMAEALAARIDHMIRTERLEARGRSVRAGDVLVLLRKQANVALVPLLVRALKARQVPVAGVTRVKLVEHIAVMDLLALCDVLLLPEDDLQLAALLKSPLIGLSEEALLALAHGRKGSLWGALMARRDEAAGGTEARAAAWLARLSARADLVSPHALLAEVLGESSMDGRTGRARLLARLGHEAADVLDELLNAALTYERKHPPSLQGFLHWLRQGGAEVKREAEAAGDAVRIMTVHNAKGLQAPIVILPDVGSGTGNEAIRWLACDRPEASASGRESPAQSREGDGMHLPLWAPNKSFHAQAFLEAKARDDARRQQEENRLLYVALTRAEDRLLVCGWGKEPGEWYLHVAAGFRRMEGAAEAPFEHARFGAPAACDFGDCVLWQAACDQTVDPVPEAVAAAHDEAGPLPDWATRPAPPEAAELALSPSALPGETETPAAAPHGERDPTGRRFRRGRVIHALLQHLPERPEAEREEAARRFLARPGHGLSAEEQAETAEEVLALLAAPEAAAAFAPGSLAEAPIAGRVNGKLVAGQVDRLVVEPHRVLVLDYKTNRPPPAAPEQVAPLYLRQMAAYRAVLRQAFPGRAVDCALVWTYGARLMLLPGDLLDEHAPDA</sequence>
<dbReference type="Proteomes" id="UP001243009">
    <property type="component" value="Unassembled WGS sequence"/>
</dbReference>
<keyword evidence="10" id="KW-0413">Isomerase</keyword>
<evidence type="ECO:0000256" key="5">
    <source>
        <dbReference type="ARBA" id="ARBA00022806"/>
    </source>
</evidence>